<dbReference type="PROSITE" id="PS50011">
    <property type="entry name" value="PROTEIN_KINASE_DOM"/>
    <property type="match status" value="1"/>
</dbReference>
<feature type="compositionally biased region" description="Low complexity" evidence="1">
    <location>
        <begin position="31"/>
        <end position="40"/>
    </location>
</feature>
<dbReference type="PROSITE" id="PS00108">
    <property type="entry name" value="PROTEIN_KINASE_ST"/>
    <property type="match status" value="1"/>
</dbReference>
<feature type="region of interest" description="Disordered" evidence="1">
    <location>
        <begin position="53"/>
        <end position="181"/>
    </location>
</feature>
<gene>
    <name evidence="3" type="ORF">O3P69_002406</name>
</gene>
<dbReference type="Gene3D" id="1.10.510.10">
    <property type="entry name" value="Transferase(Phosphotransferase) domain 1"/>
    <property type="match status" value="1"/>
</dbReference>
<comment type="caution">
    <text evidence="3">The sequence shown here is derived from an EMBL/GenBank/DDBJ whole genome shotgun (WGS) entry which is preliminary data.</text>
</comment>
<dbReference type="Pfam" id="PF00069">
    <property type="entry name" value="Pkinase"/>
    <property type="match status" value="1"/>
</dbReference>
<dbReference type="SMART" id="SM00220">
    <property type="entry name" value="S_TKc"/>
    <property type="match status" value="1"/>
</dbReference>
<feature type="region of interest" description="Disordered" evidence="1">
    <location>
        <begin position="19"/>
        <end position="41"/>
    </location>
</feature>
<dbReference type="InterPro" id="IPR050167">
    <property type="entry name" value="Ser_Thr_protein_kinase"/>
</dbReference>
<proteinExistence type="predicted"/>
<dbReference type="InterPro" id="IPR008271">
    <property type="entry name" value="Ser/Thr_kinase_AS"/>
</dbReference>
<dbReference type="SUPFAM" id="SSF56112">
    <property type="entry name" value="Protein kinase-like (PK-like)"/>
    <property type="match status" value="1"/>
</dbReference>
<protein>
    <recommendedName>
        <fullName evidence="2">Protein kinase domain-containing protein</fullName>
    </recommendedName>
</protein>
<evidence type="ECO:0000259" key="2">
    <source>
        <dbReference type="PROSITE" id="PS50011"/>
    </source>
</evidence>
<dbReference type="AlphaFoldDB" id="A0AAW0V693"/>
<dbReference type="CDD" id="cd00180">
    <property type="entry name" value="PKc"/>
    <property type="match status" value="1"/>
</dbReference>
<organism evidence="3 4">
    <name type="scientific">Scylla paramamosain</name>
    <name type="common">Mud crab</name>
    <dbReference type="NCBI Taxonomy" id="85552"/>
    <lineage>
        <taxon>Eukaryota</taxon>
        <taxon>Metazoa</taxon>
        <taxon>Ecdysozoa</taxon>
        <taxon>Arthropoda</taxon>
        <taxon>Crustacea</taxon>
        <taxon>Multicrustacea</taxon>
        <taxon>Malacostraca</taxon>
        <taxon>Eumalacostraca</taxon>
        <taxon>Eucarida</taxon>
        <taxon>Decapoda</taxon>
        <taxon>Pleocyemata</taxon>
        <taxon>Brachyura</taxon>
        <taxon>Eubrachyura</taxon>
        <taxon>Portunoidea</taxon>
        <taxon>Portunidae</taxon>
        <taxon>Portuninae</taxon>
        <taxon>Scylla</taxon>
    </lineage>
</organism>
<feature type="domain" description="Protein kinase" evidence="2">
    <location>
        <begin position="227"/>
        <end position="469"/>
    </location>
</feature>
<dbReference type="GO" id="GO:0007165">
    <property type="term" value="P:signal transduction"/>
    <property type="evidence" value="ECO:0007669"/>
    <property type="project" value="TreeGrafter"/>
</dbReference>
<feature type="compositionally biased region" description="Low complexity" evidence="1">
    <location>
        <begin position="123"/>
        <end position="140"/>
    </location>
</feature>
<dbReference type="InterPro" id="IPR011009">
    <property type="entry name" value="Kinase-like_dom_sf"/>
</dbReference>
<feature type="compositionally biased region" description="Polar residues" evidence="1">
    <location>
        <begin position="141"/>
        <end position="155"/>
    </location>
</feature>
<evidence type="ECO:0000313" key="4">
    <source>
        <dbReference type="Proteomes" id="UP001487740"/>
    </source>
</evidence>
<name>A0AAW0V693_SCYPA</name>
<dbReference type="GO" id="GO:0005737">
    <property type="term" value="C:cytoplasm"/>
    <property type="evidence" value="ECO:0007669"/>
    <property type="project" value="TreeGrafter"/>
</dbReference>
<keyword evidence="4" id="KW-1185">Reference proteome</keyword>
<dbReference type="EMBL" id="JARAKH010000001">
    <property type="protein sequence ID" value="KAK8407847.1"/>
    <property type="molecule type" value="Genomic_DNA"/>
</dbReference>
<dbReference type="InterPro" id="IPR000719">
    <property type="entry name" value="Prot_kinase_dom"/>
</dbReference>
<reference evidence="3 4" key="1">
    <citation type="submission" date="2023-03" db="EMBL/GenBank/DDBJ databases">
        <title>High-quality genome of Scylla paramamosain provides insights in environmental adaptation.</title>
        <authorList>
            <person name="Zhang L."/>
        </authorList>
    </citation>
    <scope>NUCLEOTIDE SEQUENCE [LARGE SCALE GENOMIC DNA]</scope>
    <source>
        <strain evidence="3">LZ_2023a</strain>
        <tissue evidence="3">Muscle</tissue>
    </source>
</reference>
<dbReference type="GO" id="GO:0004672">
    <property type="term" value="F:protein kinase activity"/>
    <property type="evidence" value="ECO:0007669"/>
    <property type="project" value="InterPro"/>
</dbReference>
<accession>A0AAW0V693</accession>
<evidence type="ECO:0000313" key="3">
    <source>
        <dbReference type="EMBL" id="KAK8407847.1"/>
    </source>
</evidence>
<dbReference type="PANTHER" id="PTHR23257">
    <property type="entry name" value="SERINE-THREONINE PROTEIN KINASE"/>
    <property type="match status" value="1"/>
</dbReference>
<evidence type="ECO:0000256" key="1">
    <source>
        <dbReference type="SAM" id="MobiDB-lite"/>
    </source>
</evidence>
<dbReference type="GO" id="GO:0005524">
    <property type="term" value="F:ATP binding"/>
    <property type="evidence" value="ECO:0007669"/>
    <property type="project" value="InterPro"/>
</dbReference>
<feature type="compositionally biased region" description="Polar residues" evidence="1">
    <location>
        <begin position="67"/>
        <end position="77"/>
    </location>
</feature>
<sequence length="469" mass="51273">ARIASPSRHEEFPAMIKKRRHSAGVPDHRAGGQAHAGVAAHTRKRAAAAAALHDSCPCPAKRPNIPFPSTQQHFSGHTNKRTRRADRAGDAANVTASGRKRQRPAAARVTTEPSPCPAKRQRTQSGAAAPASPAQTPATGHTQSAPGEAGSSSLPFVTAATHHTPPRSEAPQPARLNDKNKPKMRLFPWWRHTEQSKLSKEEKEALRILHKYDVPLLTTRDVEHIVSKGTTRLGSGTYGSCDKAVDPKTQQPLVIKTFAKGLNGLENLVSEAANLQYLRLPGVQRLVGVCIHTRQMISHFAGITAQRYFKRTAPSLGDTLSVFWQVSRTLQQVLGKGLTHNDLKGDNVCVQVDTDVPEATIIDFGLARQVGTLLVYRKCSDPKRLPWLAPELLRHTHPCGEASDVYSLAHLLSQSLPVRNKPGQRPSLAALRKLMRRAHLVTPGKRPRLSAFTDLLQQMHEEATKGAKE</sequence>
<dbReference type="Proteomes" id="UP001487740">
    <property type="component" value="Unassembled WGS sequence"/>
</dbReference>
<feature type="non-terminal residue" evidence="3">
    <location>
        <position position="1"/>
    </location>
</feature>